<organism evidence="12 13">
    <name type="scientific">Mediterranea massiliensis</name>
    <dbReference type="NCBI Taxonomy" id="1841865"/>
    <lineage>
        <taxon>Bacteria</taxon>
        <taxon>Pseudomonadati</taxon>
        <taxon>Bacteroidota</taxon>
        <taxon>Bacteroidia</taxon>
        <taxon>Bacteroidales</taxon>
        <taxon>Bacteroidaceae</taxon>
        <taxon>Mediterranea</taxon>
    </lineage>
</organism>
<dbReference type="CDD" id="cd06223">
    <property type="entry name" value="PRTases_typeI"/>
    <property type="match status" value="1"/>
</dbReference>
<dbReference type="SUPFAM" id="SSF53271">
    <property type="entry name" value="PRTase-like"/>
    <property type="match status" value="1"/>
</dbReference>
<evidence type="ECO:0000256" key="9">
    <source>
        <dbReference type="PIRSR" id="PIRSR000485-2"/>
    </source>
</evidence>
<comment type="cofactor">
    <cofactor evidence="9">
        <name>Mg(2+)</name>
        <dbReference type="ChEBI" id="CHEBI:18420"/>
    </cofactor>
    <text evidence="9">Binds 1 Mg(2+) ion per subunit.</text>
</comment>
<evidence type="ECO:0000256" key="7">
    <source>
        <dbReference type="ARBA" id="ARBA00022962"/>
    </source>
</evidence>
<proteinExistence type="inferred from homology"/>
<name>A0A921LE96_9BACT</name>
<dbReference type="GO" id="GO:0046872">
    <property type="term" value="F:metal ion binding"/>
    <property type="evidence" value="ECO:0007669"/>
    <property type="project" value="UniProtKB-KW"/>
</dbReference>
<dbReference type="GO" id="GO:0004044">
    <property type="term" value="F:amidophosphoribosyltransferase activity"/>
    <property type="evidence" value="ECO:0007669"/>
    <property type="project" value="UniProtKB-EC"/>
</dbReference>
<comment type="pathway">
    <text evidence="1 8">Purine metabolism; IMP biosynthesis via de novo pathway; N(1)-(5-phospho-D-ribosyl)glycinamide from 5-phospho-alpha-D-ribose 1-diphosphate: step 1/2.</text>
</comment>
<dbReference type="InterPro" id="IPR005854">
    <property type="entry name" value="PurF"/>
</dbReference>
<dbReference type="Pfam" id="PF13537">
    <property type="entry name" value="GATase_7"/>
    <property type="match status" value="1"/>
</dbReference>
<dbReference type="PANTHER" id="PTHR11907">
    <property type="entry name" value="AMIDOPHOSPHORIBOSYLTRANSFERASE"/>
    <property type="match status" value="1"/>
</dbReference>
<dbReference type="Gene3D" id="3.60.20.10">
    <property type="entry name" value="Glutamine Phosphoribosylpyrophosphate, subunit 1, domain 1"/>
    <property type="match status" value="1"/>
</dbReference>
<keyword evidence="10" id="KW-0408">Iron</keyword>
<keyword evidence="5 8" id="KW-0808">Transferase</keyword>
<protein>
    <recommendedName>
        <fullName evidence="3 8">Amidophosphoribosyltransferase</fullName>
        <shortName evidence="8">ATase</shortName>
        <ecNumber evidence="3 8">2.4.2.14</ecNumber>
    </recommendedName>
    <alternativeName>
        <fullName evidence="8">Glutamine phosphoribosylpyrophosphate amidotransferase</fullName>
    </alternativeName>
</protein>
<evidence type="ECO:0000256" key="8">
    <source>
        <dbReference type="PIRNR" id="PIRNR000485"/>
    </source>
</evidence>
<keyword evidence="7" id="KW-0315">Glutamine amidotransferase</keyword>
<dbReference type="EMBL" id="DYVX01000072">
    <property type="protein sequence ID" value="HJF92442.1"/>
    <property type="molecule type" value="Genomic_DNA"/>
</dbReference>
<evidence type="ECO:0000256" key="6">
    <source>
        <dbReference type="ARBA" id="ARBA00022755"/>
    </source>
</evidence>
<dbReference type="PROSITE" id="PS51278">
    <property type="entry name" value="GATASE_TYPE_2"/>
    <property type="match status" value="1"/>
</dbReference>
<feature type="binding site" evidence="9">
    <location>
        <position position="281"/>
    </location>
    <ligand>
        <name>Mg(2+)</name>
        <dbReference type="ChEBI" id="CHEBI:18420"/>
    </ligand>
</feature>
<feature type="binding site" evidence="9">
    <location>
        <position position="345"/>
    </location>
    <ligand>
        <name>Mg(2+)</name>
        <dbReference type="ChEBI" id="CHEBI:18420"/>
    </ligand>
</feature>
<dbReference type="Proteomes" id="UP000717835">
    <property type="component" value="Unassembled WGS sequence"/>
</dbReference>
<dbReference type="GO" id="GO:0051536">
    <property type="term" value="F:iron-sulfur cluster binding"/>
    <property type="evidence" value="ECO:0007669"/>
    <property type="project" value="UniProtKB-KW"/>
</dbReference>
<sequence>MGGFFGTVAKESCVTDLFYGTDYNSHLGTKRGGMATYDGATQSFNRSIHNLESTYFRTKFEDELDKFKGNSGIGIISDTDAQPIILNSHLGRFAIVTVAKIVNIAELEADLLKQNMHFSELSSGQTNQTELIALLIIQGKNFVEGIENVYRHIKGSCSMLLLTEDGIIAARDKWGRTPIVIGRKDGAYAATSESSCFPNLDYEVERYLGPGEIVRLRAEGIEQMRKPEEKMQICSFLWVYYGFPTSCYEGRNVEEVRFTSGLKMGQTDSSEVDCACGIPDSGVGMALGYAEGKGIPYHRAIAKYTPTWPRSFTPSRQEMRNLVAKMKLIPNRAMLQGKRLLFCDDSIVRGTQLRDNVKVLYEYGAKEVHIRIACPPLIYSCPFIGFTASKSPLELITRRIIKELEGDENKNLEKYATTGSPEYNRMVEIMRERFGFTSLRFNTLETLVESIGLPKCKLCTHCFDGSSCF</sequence>
<evidence type="ECO:0000256" key="2">
    <source>
        <dbReference type="ARBA" id="ARBA00010138"/>
    </source>
</evidence>
<dbReference type="Gene3D" id="3.40.50.2020">
    <property type="match status" value="1"/>
</dbReference>
<evidence type="ECO:0000256" key="1">
    <source>
        <dbReference type="ARBA" id="ARBA00005209"/>
    </source>
</evidence>
<evidence type="ECO:0000313" key="13">
    <source>
        <dbReference type="Proteomes" id="UP000717835"/>
    </source>
</evidence>
<comment type="caution">
    <text evidence="12">The sequence shown here is derived from an EMBL/GenBank/DDBJ whole genome shotgun (WGS) entry which is preliminary data.</text>
</comment>
<gene>
    <name evidence="12" type="ORF">K8W02_08680</name>
</gene>
<comment type="cofactor">
    <cofactor evidence="10">
        <name>[4Fe-4S] cluster</name>
        <dbReference type="ChEBI" id="CHEBI:49883"/>
    </cofactor>
    <text evidence="10">Binds 1 [4Fe-4S] cluster per subunit.</text>
</comment>
<dbReference type="InterPro" id="IPR029055">
    <property type="entry name" value="Ntn_hydrolases_N"/>
</dbReference>
<dbReference type="AlphaFoldDB" id="A0A921LE96"/>
<keyword evidence="6 8" id="KW-0658">Purine biosynthesis</keyword>
<dbReference type="GO" id="GO:0006164">
    <property type="term" value="P:purine nucleotide biosynthetic process"/>
    <property type="evidence" value="ECO:0007669"/>
    <property type="project" value="UniProtKB-KW"/>
</dbReference>
<comment type="similarity">
    <text evidence="2 8">In the C-terminal section; belongs to the purine/pyrimidine phosphoribosyltransferase family.</text>
</comment>
<dbReference type="RefSeq" id="WP_072545722.1">
    <property type="nucleotide sequence ID" value="NZ_CAUDDV010000007.1"/>
</dbReference>
<feature type="binding site" evidence="10">
    <location>
        <position position="381"/>
    </location>
    <ligand>
        <name>[4Fe-4S] cluster</name>
        <dbReference type="ChEBI" id="CHEBI:49883"/>
    </ligand>
</feature>
<dbReference type="PIRSF" id="PIRSF000485">
    <property type="entry name" value="Amd_phspho_trans"/>
    <property type="match status" value="1"/>
</dbReference>
<feature type="binding site" evidence="10">
    <location>
        <position position="234"/>
    </location>
    <ligand>
        <name>[4Fe-4S] cluster</name>
        <dbReference type="ChEBI" id="CHEBI:49883"/>
    </ligand>
</feature>
<evidence type="ECO:0000256" key="3">
    <source>
        <dbReference type="ARBA" id="ARBA00011941"/>
    </source>
</evidence>
<keyword evidence="9" id="KW-0479">Metal-binding</keyword>
<feature type="binding site" evidence="9">
    <location>
        <position position="344"/>
    </location>
    <ligand>
        <name>Mg(2+)</name>
        <dbReference type="ChEBI" id="CHEBI:18420"/>
    </ligand>
</feature>
<comment type="catalytic activity">
    <reaction evidence="8">
        <text>5-phospho-beta-D-ribosylamine + L-glutamate + diphosphate = 5-phospho-alpha-D-ribose 1-diphosphate + L-glutamine + H2O</text>
        <dbReference type="Rhea" id="RHEA:14905"/>
        <dbReference type="ChEBI" id="CHEBI:15377"/>
        <dbReference type="ChEBI" id="CHEBI:29985"/>
        <dbReference type="ChEBI" id="CHEBI:33019"/>
        <dbReference type="ChEBI" id="CHEBI:58017"/>
        <dbReference type="ChEBI" id="CHEBI:58359"/>
        <dbReference type="ChEBI" id="CHEBI:58681"/>
        <dbReference type="EC" id="2.4.2.14"/>
    </reaction>
</comment>
<feature type="binding site" evidence="10">
    <location>
        <position position="462"/>
    </location>
    <ligand>
        <name>[4Fe-4S] cluster</name>
        <dbReference type="ChEBI" id="CHEBI:49883"/>
    </ligand>
</feature>
<dbReference type="GO" id="GO:0009113">
    <property type="term" value="P:purine nucleobase biosynthetic process"/>
    <property type="evidence" value="ECO:0007669"/>
    <property type="project" value="InterPro"/>
</dbReference>
<reference evidence="12" key="1">
    <citation type="journal article" date="2021" name="PeerJ">
        <title>Extensive microbial diversity within the chicken gut microbiome revealed by metagenomics and culture.</title>
        <authorList>
            <person name="Gilroy R."/>
            <person name="Ravi A."/>
            <person name="Getino M."/>
            <person name="Pursley I."/>
            <person name="Horton D.L."/>
            <person name="Alikhan N.F."/>
            <person name="Baker D."/>
            <person name="Gharbi K."/>
            <person name="Hall N."/>
            <person name="Watson M."/>
            <person name="Adriaenssens E.M."/>
            <person name="Foster-Nyarko E."/>
            <person name="Jarju S."/>
            <person name="Secka A."/>
            <person name="Antonio M."/>
            <person name="Oren A."/>
            <person name="Chaudhuri R.R."/>
            <person name="La Ragione R."/>
            <person name="Hildebrand F."/>
            <person name="Pallen M.J."/>
        </authorList>
    </citation>
    <scope>NUCLEOTIDE SEQUENCE</scope>
    <source>
        <strain evidence="12">CHK55-1828</strain>
    </source>
</reference>
<dbReference type="InterPro" id="IPR000836">
    <property type="entry name" value="PRTase_dom"/>
</dbReference>
<dbReference type="EC" id="2.4.2.14" evidence="3 8"/>
<evidence type="ECO:0000313" key="12">
    <source>
        <dbReference type="EMBL" id="HJF92442.1"/>
    </source>
</evidence>
<feature type="binding site" evidence="10">
    <location>
        <position position="459"/>
    </location>
    <ligand>
        <name>[4Fe-4S] cluster</name>
        <dbReference type="ChEBI" id="CHEBI:49883"/>
    </ligand>
</feature>
<feature type="domain" description="Glutamine amidotransferase type-2" evidence="11">
    <location>
        <begin position="1"/>
        <end position="219"/>
    </location>
</feature>
<evidence type="ECO:0000256" key="10">
    <source>
        <dbReference type="PIRSR" id="PIRSR000485-3"/>
    </source>
</evidence>
<dbReference type="InterPro" id="IPR017932">
    <property type="entry name" value="GATase_2_dom"/>
</dbReference>
<dbReference type="OrthoDB" id="9801213at2"/>
<accession>A0A921LE96</accession>
<dbReference type="SUPFAM" id="SSF56235">
    <property type="entry name" value="N-terminal nucleophile aminohydrolases (Ntn hydrolases)"/>
    <property type="match status" value="1"/>
</dbReference>
<evidence type="ECO:0000256" key="5">
    <source>
        <dbReference type="ARBA" id="ARBA00022679"/>
    </source>
</evidence>
<keyword evidence="4 8" id="KW-0328">Glycosyltransferase</keyword>
<evidence type="ECO:0000256" key="4">
    <source>
        <dbReference type="ARBA" id="ARBA00022676"/>
    </source>
</evidence>
<dbReference type="InterPro" id="IPR029057">
    <property type="entry name" value="PRTase-like"/>
</dbReference>
<keyword evidence="10" id="KW-0411">Iron-sulfur</keyword>
<keyword evidence="9" id="KW-0460">Magnesium</keyword>
<evidence type="ECO:0000259" key="11">
    <source>
        <dbReference type="PROSITE" id="PS51278"/>
    </source>
</evidence>
<reference evidence="12" key="2">
    <citation type="submission" date="2021-09" db="EMBL/GenBank/DDBJ databases">
        <authorList>
            <person name="Gilroy R."/>
        </authorList>
    </citation>
    <scope>NUCLEOTIDE SEQUENCE</scope>
    <source>
        <strain evidence="12">CHK55-1828</strain>
    </source>
</reference>